<dbReference type="InterPro" id="IPR011990">
    <property type="entry name" value="TPR-like_helical_dom_sf"/>
</dbReference>
<reference evidence="8" key="1">
    <citation type="journal article" date="2018" name="Nat. Microbiol.">
        <title>Leveraging single-cell genomics to expand the fungal tree of life.</title>
        <authorList>
            <person name="Ahrendt S.R."/>
            <person name="Quandt C.A."/>
            <person name="Ciobanu D."/>
            <person name="Clum A."/>
            <person name="Salamov A."/>
            <person name="Andreopoulos B."/>
            <person name="Cheng J.F."/>
            <person name="Woyke T."/>
            <person name="Pelin A."/>
            <person name="Henrissat B."/>
            <person name="Reynolds N.K."/>
            <person name="Benny G.L."/>
            <person name="Smith M.E."/>
            <person name="James T.Y."/>
            <person name="Grigoriev I.V."/>
        </authorList>
    </citation>
    <scope>NUCLEOTIDE SEQUENCE [LARGE SCALE GENOMIC DNA]</scope>
</reference>
<keyword evidence="8" id="KW-1185">Reference proteome</keyword>
<comment type="function">
    <text evidence="3">Regulates mitochondrial small subunit maturation by controlling 15S rRNA 5'-end processing. Localizes to the 5' precursor of the 15S rRNA in a position that is subsequently occupied by mS47 in the mature yeast mtSSU. Uses structure and sequence-specific RNA recognition, binding to a single-stranded region of the precursor and specifically recognizing bases -6 to -1. The exchange of Ccm1 for mS47 is coupled to the irreversible removal of precursor rRNA that is accompanied by conformational changes of the mitoribosomal proteins uS5m and mS26. These conformational changes signal completion of 5'-end rRNA processing through protection of the mature 5'-end of the 15S rRNA and stabilization of mS47. The removal of the 5' precursor together with the dissociation of Ccm1 may be catalyzed by the 5'-3' exoribonuclease Pet127. Involved in the specific removal of group I introns in mitochondrial encoded transcripts.</text>
</comment>
<evidence type="ECO:0000256" key="3">
    <source>
        <dbReference type="ARBA" id="ARBA00044493"/>
    </source>
</evidence>
<sequence>MPAKLHALARPARTLWSFVPPFHSTRSRPPRGCQSRLLTSPASRPTPAPANQTIPPPSTAQPTSTPPNPLSYPASTPEALADLLESHARLGPGRAASFLRNVRPPPTLSADGLSILAGDLARSSTVAAVQKLIARARAGGFDPLPRAMWAALVHAHVRAGQVDAAVEVVEEEMGGAADAYEGVVRGVLKVLAGDDGGARGPVDGVMYAGGVEASAVERADLQLGMRVLARMKAAGRVPTVAVYTHLMRAHGETEQFMGIPELLEDMRVSGVAPDAATYAAAAAGFARNGDVSRIRLIISRMAASGIIGEELVVQTALAEALVRRSDAAGALAVLEDLKRRGPAPDVRVYSIVINGLLGKRQRRAAETLFREMISRGIKPDAIAYNTFLGHLARRGEVDRARALLAEMQRSGVTPTAVSFNAVMNACSHASDAVLAGHTLDAMLDAGLIPDAITFSTLAALHARRRDPLRAEGILDAMRATGVAPTVEVFTPVIHCWLQVGKRDEARRVLGDMRRDGVEADEVLDHILVDGGVITLGEAFRKR</sequence>
<dbReference type="Proteomes" id="UP000269721">
    <property type="component" value="Unassembled WGS sequence"/>
</dbReference>
<feature type="repeat" description="PPR" evidence="5">
    <location>
        <begin position="450"/>
        <end position="484"/>
    </location>
</feature>
<feature type="repeat" description="PPR" evidence="5">
    <location>
        <begin position="485"/>
        <end position="519"/>
    </location>
</feature>
<dbReference type="Pfam" id="PF13041">
    <property type="entry name" value="PPR_2"/>
    <property type="match status" value="1"/>
</dbReference>
<dbReference type="Pfam" id="PF13812">
    <property type="entry name" value="PPR_3"/>
    <property type="match status" value="1"/>
</dbReference>
<evidence type="ECO:0000256" key="6">
    <source>
        <dbReference type="SAM" id="MobiDB-lite"/>
    </source>
</evidence>
<proteinExistence type="inferred from homology"/>
<keyword evidence="2" id="KW-0677">Repeat</keyword>
<evidence type="ECO:0000256" key="1">
    <source>
        <dbReference type="ARBA" id="ARBA00006192"/>
    </source>
</evidence>
<dbReference type="PROSITE" id="PS51375">
    <property type="entry name" value="PPR"/>
    <property type="match status" value="4"/>
</dbReference>
<evidence type="ECO:0000313" key="7">
    <source>
        <dbReference type="EMBL" id="RKO86468.1"/>
    </source>
</evidence>
<dbReference type="PANTHER" id="PTHR47447">
    <property type="entry name" value="OS03G0856100 PROTEIN"/>
    <property type="match status" value="1"/>
</dbReference>
<feature type="compositionally biased region" description="Pro residues" evidence="6">
    <location>
        <begin position="44"/>
        <end position="70"/>
    </location>
</feature>
<evidence type="ECO:0008006" key="9">
    <source>
        <dbReference type="Google" id="ProtNLM"/>
    </source>
</evidence>
<dbReference type="Pfam" id="PF01535">
    <property type="entry name" value="PPR"/>
    <property type="match status" value="2"/>
</dbReference>
<organism evidence="7 8">
    <name type="scientific">Blyttiomyces helicus</name>
    <dbReference type="NCBI Taxonomy" id="388810"/>
    <lineage>
        <taxon>Eukaryota</taxon>
        <taxon>Fungi</taxon>
        <taxon>Fungi incertae sedis</taxon>
        <taxon>Chytridiomycota</taxon>
        <taxon>Chytridiomycota incertae sedis</taxon>
        <taxon>Chytridiomycetes</taxon>
        <taxon>Chytridiomycetes incertae sedis</taxon>
        <taxon>Blyttiomyces</taxon>
    </lineage>
</organism>
<dbReference type="PANTHER" id="PTHR47447:SF17">
    <property type="entry name" value="OS12G0638900 PROTEIN"/>
    <property type="match status" value="1"/>
</dbReference>
<name>A0A4P9W6B5_9FUNG</name>
<feature type="repeat" description="PPR" evidence="5">
    <location>
        <begin position="380"/>
        <end position="414"/>
    </location>
</feature>
<accession>A0A4P9W6B5</accession>
<dbReference type="InterPro" id="IPR002885">
    <property type="entry name" value="PPR_rpt"/>
</dbReference>
<evidence type="ECO:0000313" key="8">
    <source>
        <dbReference type="Proteomes" id="UP000269721"/>
    </source>
</evidence>
<feature type="repeat" description="PPR" evidence="5">
    <location>
        <begin position="345"/>
        <end position="379"/>
    </location>
</feature>
<protein>
    <recommendedName>
        <fullName evidence="9">Pentacotripeptide-repeat region of PRORP domain-containing protein</fullName>
    </recommendedName>
</protein>
<dbReference type="OrthoDB" id="5588846at2759"/>
<dbReference type="EMBL" id="KZ998171">
    <property type="protein sequence ID" value="RKO86468.1"/>
    <property type="molecule type" value="Genomic_DNA"/>
</dbReference>
<evidence type="ECO:0000256" key="4">
    <source>
        <dbReference type="ARBA" id="ARBA00044511"/>
    </source>
</evidence>
<feature type="region of interest" description="Disordered" evidence="6">
    <location>
        <begin position="20"/>
        <end position="75"/>
    </location>
</feature>
<dbReference type="NCBIfam" id="TIGR00756">
    <property type="entry name" value="PPR"/>
    <property type="match status" value="3"/>
</dbReference>
<dbReference type="AlphaFoldDB" id="A0A4P9W6B5"/>
<comment type="subunit">
    <text evidence="4">Binds to mitochondrial small subunit 15S rRNA.</text>
</comment>
<gene>
    <name evidence="7" type="ORF">BDK51DRAFT_41706</name>
</gene>
<evidence type="ECO:0000256" key="2">
    <source>
        <dbReference type="ARBA" id="ARBA00022737"/>
    </source>
</evidence>
<dbReference type="Gene3D" id="1.25.40.10">
    <property type="entry name" value="Tetratricopeptide repeat domain"/>
    <property type="match status" value="3"/>
</dbReference>
<evidence type="ECO:0000256" key="5">
    <source>
        <dbReference type="PROSITE-ProRule" id="PRU00708"/>
    </source>
</evidence>
<comment type="similarity">
    <text evidence="1">Belongs to the CCM1 family.</text>
</comment>